<dbReference type="AlphaFoldDB" id="A0A367R330"/>
<evidence type="ECO:0000256" key="1">
    <source>
        <dbReference type="SAM" id="MobiDB-lite"/>
    </source>
</evidence>
<evidence type="ECO:0000313" key="3">
    <source>
        <dbReference type="Proteomes" id="UP000252085"/>
    </source>
</evidence>
<reference evidence="2 3" key="1">
    <citation type="submission" date="2016-04" db="EMBL/GenBank/DDBJ databases">
        <authorList>
            <person name="Evans L.H."/>
            <person name="Alamgir A."/>
            <person name="Owens N."/>
            <person name="Weber N.D."/>
            <person name="Virtaneva K."/>
            <person name="Barbian K."/>
            <person name="Babar A."/>
            <person name="Rosenke K."/>
        </authorList>
    </citation>
    <scope>NUCLEOTIDE SEQUENCE [LARGE SCALE GENOMIC DNA]</scope>
    <source>
        <strain evidence="2">NIES-2108</strain>
    </source>
</reference>
<dbReference type="Proteomes" id="UP000252085">
    <property type="component" value="Unassembled WGS sequence"/>
</dbReference>
<evidence type="ECO:0000313" key="2">
    <source>
        <dbReference type="EMBL" id="RCJ30340.1"/>
    </source>
</evidence>
<accession>A0A367R330</accession>
<dbReference type="InterPro" id="IPR027417">
    <property type="entry name" value="P-loop_NTPase"/>
</dbReference>
<organism evidence="2 3">
    <name type="scientific">Nostoc punctiforme NIES-2108</name>
    <dbReference type="NCBI Taxonomy" id="1356359"/>
    <lineage>
        <taxon>Bacteria</taxon>
        <taxon>Bacillati</taxon>
        <taxon>Cyanobacteriota</taxon>
        <taxon>Cyanophyceae</taxon>
        <taxon>Nostocales</taxon>
        <taxon>Nostocaceae</taxon>
        <taxon>Nostoc</taxon>
    </lineage>
</organism>
<gene>
    <name evidence="2" type="ORF">A6769_33930</name>
</gene>
<comment type="caution">
    <text evidence="2">The sequence shown here is derived from an EMBL/GenBank/DDBJ whole genome shotgun (WGS) entry which is preliminary data.</text>
</comment>
<feature type="region of interest" description="Disordered" evidence="1">
    <location>
        <begin position="1"/>
        <end position="20"/>
    </location>
</feature>
<protein>
    <submittedName>
        <fullName evidence="2">Uncharacterized protein</fullName>
    </submittedName>
</protein>
<proteinExistence type="predicted"/>
<dbReference type="Gene3D" id="3.40.50.300">
    <property type="entry name" value="P-loop containing nucleotide triphosphate hydrolases"/>
    <property type="match status" value="1"/>
</dbReference>
<name>A0A367R330_NOSPU</name>
<dbReference type="SUPFAM" id="SSF52540">
    <property type="entry name" value="P-loop containing nucleoside triphosphate hydrolases"/>
    <property type="match status" value="1"/>
</dbReference>
<sequence length="199" mass="22253">MREKTAQIINPFPSDRSLPGRATQAISTEQEQAVDASPTLVIEQGQQSYKDADKRKLKAFVQAAEKLQGGKDQKLQSCIATVESLLKDEMNPIVWCRYIATANYVADALRQKLEKKGSQIRVIAITGELSEDERETRLEELKSYPSSLAGEAVTLDSQFYFLNELLTNPERPGHGSFHDQCMNFTSNTLKVSHNSETSQ</sequence>
<dbReference type="EMBL" id="LXQE01000189">
    <property type="protein sequence ID" value="RCJ30340.1"/>
    <property type="molecule type" value="Genomic_DNA"/>
</dbReference>